<keyword evidence="1" id="KW-1133">Transmembrane helix</keyword>
<protein>
    <submittedName>
        <fullName evidence="2">Uncharacterized protein</fullName>
    </submittedName>
</protein>
<feature type="transmembrane region" description="Helical" evidence="1">
    <location>
        <begin position="59"/>
        <end position="80"/>
    </location>
</feature>
<comment type="caution">
    <text evidence="2">The sequence shown here is derived from an EMBL/GenBank/DDBJ whole genome shotgun (WGS) entry which is preliminary data.</text>
</comment>
<gene>
    <name evidence="2" type="ORF">EV196_1215</name>
</gene>
<evidence type="ECO:0000256" key="1">
    <source>
        <dbReference type="SAM" id="Phobius"/>
    </source>
</evidence>
<organism evidence="2 3">
    <name type="scientific">Mariniflexile fucanivorans</name>
    <dbReference type="NCBI Taxonomy" id="264023"/>
    <lineage>
        <taxon>Bacteria</taxon>
        <taxon>Pseudomonadati</taxon>
        <taxon>Bacteroidota</taxon>
        <taxon>Flavobacteriia</taxon>
        <taxon>Flavobacteriales</taxon>
        <taxon>Flavobacteriaceae</taxon>
        <taxon>Mariniflexile</taxon>
    </lineage>
</organism>
<keyword evidence="1" id="KW-0812">Transmembrane</keyword>
<feature type="transmembrane region" description="Helical" evidence="1">
    <location>
        <begin position="28"/>
        <end position="53"/>
    </location>
</feature>
<dbReference type="Proteomes" id="UP000295455">
    <property type="component" value="Unassembled WGS sequence"/>
</dbReference>
<keyword evidence="3" id="KW-1185">Reference proteome</keyword>
<accession>A0A4R1R8S7</accession>
<evidence type="ECO:0000313" key="2">
    <source>
        <dbReference type="EMBL" id="TCL61969.1"/>
    </source>
</evidence>
<dbReference type="EMBL" id="SLUP01000021">
    <property type="protein sequence ID" value="TCL61969.1"/>
    <property type="molecule type" value="Genomic_DNA"/>
</dbReference>
<dbReference type="AlphaFoldDB" id="A0A4R1R8S7"/>
<reference evidence="2 3" key="1">
    <citation type="submission" date="2019-03" db="EMBL/GenBank/DDBJ databases">
        <title>Genomic Encyclopedia of Type Strains, Phase IV (KMG-IV): sequencing the most valuable type-strain genomes for metagenomic binning, comparative biology and taxonomic classification.</title>
        <authorList>
            <person name="Goeker M."/>
        </authorList>
    </citation>
    <scope>NUCLEOTIDE SEQUENCE [LARGE SCALE GENOMIC DNA]</scope>
    <source>
        <strain evidence="2 3">DSM 18792</strain>
    </source>
</reference>
<sequence length="126" mass="15622">MEKIYNFYDKLFLYYYNLKKNSDDTPQYFPIIIISIVQSVNIFFFVILVYYFLRIDFSFLPKWFLIIDIGMTIFNFYLYQIKNRTEKIVRRKLEISLRFKIFSYFYFAISVISPLFLIYLINEYLS</sequence>
<feature type="transmembrane region" description="Helical" evidence="1">
    <location>
        <begin position="101"/>
        <end position="121"/>
    </location>
</feature>
<dbReference type="OrthoDB" id="9965396at2"/>
<name>A0A4R1R8S7_9FLAO</name>
<keyword evidence="1" id="KW-0472">Membrane</keyword>
<evidence type="ECO:0000313" key="3">
    <source>
        <dbReference type="Proteomes" id="UP000295455"/>
    </source>
</evidence>
<proteinExistence type="predicted"/>